<proteinExistence type="predicted"/>
<protein>
    <submittedName>
        <fullName evidence="2">Uncharacterized protein</fullName>
    </submittedName>
</protein>
<reference evidence="3" key="1">
    <citation type="journal article" date="2020" name="Stud. Mycol.">
        <title>101 Dothideomycetes genomes: A test case for predicting lifestyles and emergence of pathogens.</title>
        <authorList>
            <person name="Haridas S."/>
            <person name="Albert R."/>
            <person name="Binder M."/>
            <person name="Bloem J."/>
            <person name="LaButti K."/>
            <person name="Salamov A."/>
            <person name="Andreopoulos B."/>
            <person name="Baker S."/>
            <person name="Barry K."/>
            <person name="Bills G."/>
            <person name="Bluhm B."/>
            <person name="Cannon C."/>
            <person name="Castanera R."/>
            <person name="Culley D."/>
            <person name="Daum C."/>
            <person name="Ezra D."/>
            <person name="Gonzalez J."/>
            <person name="Henrissat B."/>
            <person name="Kuo A."/>
            <person name="Liang C."/>
            <person name="Lipzen A."/>
            <person name="Lutzoni F."/>
            <person name="Magnuson J."/>
            <person name="Mondo S."/>
            <person name="Nolan M."/>
            <person name="Ohm R."/>
            <person name="Pangilinan J."/>
            <person name="Park H.-J."/>
            <person name="Ramirez L."/>
            <person name="Alfaro M."/>
            <person name="Sun H."/>
            <person name="Tritt A."/>
            <person name="Yoshinaga Y."/>
            <person name="Zwiers L.-H."/>
            <person name="Turgeon B."/>
            <person name="Goodwin S."/>
            <person name="Spatafora J."/>
            <person name="Crous P."/>
            <person name="Grigoriev I."/>
        </authorList>
    </citation>
    <scope>NUCLEOTIDE SEQUENCE [LARGE SCALE GENOMIC DNA]</scope>
    <source>
        <strain evidence="3">CBS 304.66</strain>
    </source>
</reference>
<feature type="region of interest" description="Disordered" evidence="1">
    <location>
        <begin position="38"/>
        <end position="78"/>
    </location>
</feature>
<sequence>MCPPAQSRAPLQGYSRRRRQSIWPGVLPFSALQAQADQRASAQPIIASKRADQQGGLSSQPGPHGRRAREDQEPCRTRLITPPFRLQILVSKPAHCRRPRRRAQVVRTLAVLAVEGKQAARSVWP</sequence>
<dbReference type="Proteomes" id="UP000800093">
    <property type="component" value="Unassembled WGS sequence"/>
</dbReference>
<dbReference type="EMBL" id="ML986686">
    <property type="protein sequence ID" value="KAF2260250.1"/>
    <property type="molecule type" value="Genomic_DNA"/>
</dbReference>
<organism evidence="2 3">
    <name type="scientific">Lojkania enalia</name>
    <dbReference type="NCBI Taxonomy" id="147567"/>
    <lineage>
        <taxon>Eukaryota</taxon>
        <taxon>Fungi</taxon>
        <taxon>Dikarya</taxon>
        <taxon>Ascomycota</taxon>
        <taxon>Pezizomycotina</taxon>
        <taxon>Dothideomycetes</taxon>
        <taxon>Pleosporomycetidae</taxon>
        <taxon>Pleosporales</taxon>
        <taxon>Pleosporales incertae sedis</taxon>
        <taxon>Lojkania</taxon>
    </lineage>
</organism>
<name>A0A9P4MWJ4_9PLEO</name>
<comment type="caution">
    <text evidence="2">The sequence shown here is derived from an EMBL/GenBank/DDBJ whole genome shotgun (WGS) entry which is preliminary data.</text>
</comment>
<keyword evidence="3" id="KW-1185">Reference proteome</keyword>
<gene>
    <name evidence="2" type="ORF">CC78DRAFT_29793</name>
</gene>
<evidence type="ECO:0000313" key="3">
    <source>
        <dbReference type="Proteomes" id="UP000800093"/>
    </source>
</evidence>
<evidence type="ECO:0000256" key="1">
    <source>
        <dbReference type="SAM" id="MobiDB-lite"/>
    </source>
</evidence>
<accession>A0A9P4MWJ4</accession>
<dbReference type="AlphaFoldDB" id="A0A9P4MWJ4"/>
<evidence type="ECO:0000313" key="2">
    <source>
        <dbReference type="EMBL" id="KAF2260250.1"/>
    </source>
</evidence>